<dbReference type="Proteomes" id="UP000765509">
    <property type="component" value="Unassembled WGS sequence"/>
</dbReference>
<evidence type="ECO:0000313" key="2">
    <source>
        <dbReference type="EMBL" id="MBW0466332.1"/>
    </source>
</evidence>
<sequence>MLKVVMNWMVKKLRWFIIPLAINPGLLLLILLPHPFQPTLATISTSLPPALPSSSTARPALIPEVGPSPIPQSRNSPIFTSQQLQPVASSSRRREELSCLPLPAAQVFQQREC</sequence>
<evidence type="ECO:0000256" key="1">
    <source>
        <dbReference type="SAM" id="MobiDB-lite"/>
    </source>
</evidence>
<accession>A0A9Q3GH87</accession>
<protein>
    <submittedName>
        <fullName evidence="2">Uncharacterized protein</fullName>
    </submittedName>
</protein>
<keyword evidence="3" id="KW-1185">Reference proteome</keyword>
<reference evidence="2" key="1">
    <citation type="submission" date="2021-03" db="EMBL/GenBank/DDBJ databases">
        <title>Draft genome sequence of rust myrtle Austropuccinia psidii MF-1, a brazilian biotype.</title>
        <authorList>
            <person name="Quecine M.C."/>
            <person name="Pachon D.M.R."/>
            <person name="Bonatelli M.L."/>
            <person name="Correr F.H."/>
            <person name="Franceschini L.M."/>
            <person name="Leite T.F."/>
            <person name="Margarido G.R.A."/>
            <person name="Almeida C.A."/>
            <person name="Ferrarezi J.A."/>
            <person name="Labate C.A."/>
        </authorList>
    </citation>
    <scope>NUCLEOTIDE SEQUENCE</scope>
    <source>
        <strain evidence="2">MF-1</strain>
    </source>
</reference>
<dbReference type="AlphaFoldDB" id="A0A9Q3GH87"/>
<dbReference type="EMBL" id="AVOT02001268">
    <property type="protein sequence ID" value="MBW0466332.1"/>
    <property type="molecule type" value="Genomic_DNA"/>
</dbReference>
<evidence type="ECO:0000313" key="3">
    <source>
        <dbReference type="Proteomes" id="UP000765509"/>
    </source>
</evidence>
<feature type="compositionally biased region" description="Polar residues" evidence="1">
    <location>
        <begin position="71"/>
        <end position="88"/>
    </location>
</feature>
<gene>
    <name evidence="2" type="ORF">O181_006047</name>
</gene>
<feature type="region of interest" description="Disordered" evidence="1">
    <location>
        <begin position="62"/>
        <end position="96"/>
    </location>
</feature>
<name>A0A9Q3GH87_9BASI</name>
<comment type="caution">
    <text evidence="2">The sequence shown here is derived from an EMBL/GenBank/DDBJ whole genome shotgun (WGS) entry which is preliminary data.</text>
</comment>
<proteinExistence type="predicted"/>
<organism evidence="2 3">
    <name type="scientific">Austropuccinia psidii MF-1</name>
    <dbReference type="NCBI Taxonomy" id="1389203"/>
    <lineage>
        <taxon>Eukaryota</taxon>
        <taxon>Fungi</taxon>
        <taxon>Dikarya</taxon>
        <taxon>Basidiomycota</taxon>
        <taxon>Pucciniomycotina</taxon>
        <taxon>Pucciniomycetes</taxon>
        <taxon>Pucciniales</taxon>
        <taxon>Sphaerophragmiaceae</taxon>
        <taxon>Austropuccinia</taxon>
    </lineage>
</organism>